<dbReference type="EMBL" id="JAPCWZ010000004">
    <property type="protein sequence ID" value="KAK8868994.1"/>
    <property type="molecule type" value="Genomic_DNA"/>
</dbReference>
<protein>
    <submittedName>
        <fullName evidence="1">Uncharacterized protein</fullName>
    </submittedName>
</protein>
<accession>A0ABR2IVY2</accession>
<organism evidence="1 2">
    <name type="scientific">Apiospora arundinis</name>
    <dbReference type="NCBI Taxonomy" id="335852"/>
    <lineage>
        <taxon>Eukaryota</taxon>
        <taxon>Fungi</taxon>
        <taxon>Dikarya</taxon>
        <taxon>Ascomycota</taxon>
        <taxon>Pezizomycotina</taxon>
        <taxon>Sordariomycetes</taxon>
        <taxon>Xylariomycetidae</taxon>
        <taxon>Amphisphaeriales</taxon>
        <taxon>Apiosporaceae</taxon>
        <taxon>Apiospora</taxon>
    </lineage>
</organism>
<sequence>MVRMNSNNEYFDMGEDEFKMEFDDGADFIIIENWLTASRFVADDEFYEAQKELLISRLEYAEMNDVVSESILAELDSLEPEAVIIGL</sequence>
<dbReference type="Proteomes" id="UP001390339">
    <property type="component" value="Unassembled WGS sequence"/>
</dbReference>
<gene>
    <name evidence="1" type="ORF">PGQ11_007572</name>
</gene>
<reference evidence="1 2" key="1">
    <citation type="journal article" date="2024" name="IMA Fungus">
        <title>Apiospora arundinis, a panoply of carbohydrate-active enzymes and secondary metabolites.</title>
        <authorList>
            <person name="Sorensen T."/>
            <person name="Petersen C."/>
            <person name="Muurmann A.T."/>
            <person name="Christiansen J.V."/>
            <person name="Brundto M.L."/>
            <person name="Overgaard C.K."/>
            <person name="Boysen A.T."/>
            <person name="Wollenberg R.D."/>
            <person name="Larsen T.O."/>
            <person name="Sorensen J.L."/>
            <person name="Nielsen K.L."/>
            <person name="Sondergaard T.E."/>
        </authorList>
    </citation>
    <scope>NUCLEOTIDE SEQUENCE [LARGE SCALE GENOMIC DNA]</scope>
    <source>
        <strain evidence="1 2">AAU 773</strain>
    </source>
</reference>
<evidence type="ECO:0000313" key="1">
    <source>
        <dbReference type="EMBL" id="KAK8868994.1"/>
    </source>
</evidence>
<name>A0ABR2IVY2_9PEZI</name>
<comment type="caution">
    <text evidence="1">The sequence shown here is derived from an EMBL/GenBank/DDBJ whole genome shotgun (WGS) entry which is preliminary data.</text>
</comment>
<proteinExistence type="predicted"/>
<keyword evidence="2" id="KW-1185">Reference proteome</keyword>
<evidence type="ECO:0000313" key="2">
    <source>
        <dbReference type="Proteomes" id="UP001390339"/>
    </source>
</evidence>